<keyword evidence="2" id="KW-0732">Signal</keyword>
<evidence type="ECO:0000256" key="1">
    <source>
        <dbReference type="SAM" id="MobiDB-lite"/>
    </source>
</evidence>
<sequence length="201" mass="20001">MPKTTLPNTTLPSAAFRPRFALLAGGLAGALALTGCAAAADPAPSSAGAATQAAAVTVTDPWVKAADADMTGAFAVLSNTGTTDAELTGASTSAAKTVELHEMTGSAGAMQMQEIDGGIAIPADGSATLEPGGLHIMFMDLPDPLEAGETVAVTLEFADGSTSQVPFEVKTYTGANETYAPDEPAGMDMSHEAGHESGSEG</sequence>
<keyword evidence="4" id="KW-1185">Reference proteome</keyword>
<dbReference type="InterPro" id="IPR058248">
    <property type="entry name" value="Lxx211020-like"/>
</dbReference>
<dbReference type="Proteomes" id="UP001500752">
    <property type="component" value="Unassembled WGS sequence"/>
</dbReference>
<dbReference type="InterPro" id="IPR007410">
    <property type="entry name" value="LpqE-like"/>
</dbReference>
<feature type="chain" id="PRO_5046926011" description="Copper chaperone PCu(A)C" evidence="2">
    <location>
        <begin position="40"/>
        <end position="201"/>
    </location>
</feature>
<evidence type="ECO:0000313" key="3">
    <source>
        <dbReference type="EMBL" id="GAA3676100.1"/>
    </source>
</evidence>
<protein>
    <recommendedName>
        <fullName evidence="5">Copper chaperone PCu(A)C</fullName>
    </recommendedName>
</protein>
<feature type="compositionally biased region" description="Basic and acidic residues" evidence="1">
    <location>
        <begin position="189"/>
        <end position="201"/>
    </location>
</feature>
<evidence type="ECO:0000256" key="2">
    <source>
        <dbReference type="SAM" id="SignalP"/>
    </source>
</evidence>
<comment type="caution">
    <text evidence="3">The sequence shown here is derived from an EMBL/GenBank/DDBJ whole genome shotgun (WGS) entry which is preliminary data.</text>
</comment>
<gene>
    <name evidence="3" type="ORF">GCM10023081_13090</name>
</gene>
<feature type="region of interest" description="Disordered" evidence="1">
    <location>
        <begin position="177"/>
        <end position="201"/>
    </location>
</feature>
<proteinExistence type="predicted"/>
<dbReference type="PANTHER" id="PTHR36302:SF1">
    <property type="entry name" value="COPPER CHAPERONE PCU(A)C"/>
    <property type="match status" value="1"/>
</dbReference>
<name>A0ABP7C137_9MICC</name>
<organism evidence="3 4">
    <name type="scientific">Arthrobacter ginkgonis</name>
    <dbReference type="NCBI Taxonomy" id="1630594"/>
    <lineage>
        <taxon>Bacteria</taxon>
        <taxon>Bacillati</taxon>
        <taxon>Actinomycetota</taxon>
        <taxon>Actinomycetes</taxon>
        <taxon>Micrococcales</taxon>
        <taxon>Micrococcaceae</taxon>
        <taxon>Arthrobacter</taxon>
    </lineage>
</organism>
<dbReference type="Gene3D" id="2.60.40.1890">
    <property type="entry name" value="PCu(A)C copper chaperone"/>
    <property type="match status" value="1"/>
</dbReference>
<dbReference type="InterPro" id="IPR036182">
    <property type="entry name" value="PCuAC_sf"/>
</dbReference>
<dbReference type="RefSeq" id="WP_345149375.1">
    <property type="nucleotide sequence ID" value="NZ_BAABEO010000008.1"/>
</dbReference>
<dbReference type="PANTHER" id="PTHR36302">
    <property type="entry name" value="BLR7088 PROTEIN"/>
    <property type="match status" value="1"/>
</dbReference>
<evidence type="ECO:0008006" key="5">
    <source>
        <dbReference type="Google" id="ProtNLM"/>
    </source>
</evidence>
<feature type="signal peptide" evidence="2">
    <location>
        <begin position="1"/>
        <end position="39"/>
    </location>
</feature>
<reference evidence="4" key="1">
    <citation type="journal article" date="2019" name="Int. J. Syst. Evol. Microbiol.">
        <title>The Global Catalogue of Microorganisms (GCM) 10K type strain sequencing project: providing services to taxonomists for standard genome sequencing and annotation.</title>
        <authorList>
            <consortium name="The Broad Institute Genomics Platform"/>
            <consortium name="The Broad Institute Genome Sequencing Center for Infectious Disease"/>
            <person name="Wu L."/>
            <person name="Ma J."/>
        </authorList>
    </citation>
    <scope>NUCLEOTIDE SEQUENCE [LARGE SCALE GENOMIC DNA]</scope>
    <source>
        <strain evidence="4">JCM 30742</strain>
    </source>
</reference>
<accession>A0ABP7C137</accession>
<dbReference type="EMBL" id="BAABEO010000008">
    <property type="protein sequence ID" value="GAA3676100.1"/>
    <property type="molecule type" value="Genomic_DNA"/>
</dbReference>
<dbReference type="Pfam" id="PF04314">
    <property type="entry name" value="PCuAC"/>
    <property type="match status" value="1"/>
</dbReference>
<dbReference type="SUPFAM" id="SSF110087">
    <property type="entry name" value="DR1885-like metal-binding protein"/>
    <property type="match status" value="1"/>
</dbReference>
<evidence type="ECO:0000313" key="4">
    <source>
        <dbReference type="Proteomes" id="UP001500752"/>
    </source>
</evidence>